<dbReference type="Proteomes" id="UP000234950">
    <property type="component" value="Unassembled WGS sequence"/>
</dbReference>
<dbReference type="PANTHER" id="PTHR46957">
    <property type="entry name" value="CYTOKINE RECEPTOR"/>
    <property type="match status" value="1"/>
</dbReference>
<keyword evidence="1" id="KW-0732">Signal</keyword>
<feature type="chain" id="PRO_5014639554" description="Fibronectin type-III domain-containing protein" evidence="1">
    <location>
        <begin position="27"/>
        <end position="470"/>
    </location>
</feature>
<dbReference type="PANTHER" id="PTHR46957:SF3">
    <property type="entry name" value="CYTOKINE RECEPTOR"/>
    <property type="match status" value="1"/>
</dbReference>
<gene>
    <name evidence="3" type="ORF">CVD27_15295</name>
</gene>
<dbReference type="PROSITE" id="PS50853">
    <property type="entry name" value="FN3"/>
    <property type="match status" value="3"/>
</dbReference>
<dbReference type="AlphaFoldDB" id="A0A2N5HCT3"/>
<dbReference type="SUPFAM" id="SSF49265">
    <property type="entry name" value="Fibronectin type III"/>
    <property type="match status" value="2"/>
</dbReference>
<accession>A0A2N5HCT3</accession>
<organism evidence="3 4">
    <name type="scientific">Neobacillus cucumis</name>
    <dbReference type="NCBI Taxonomy" id="1740721"/>
    <lineage>
        <taxon>Bacteria</taxon>
        <taxon>Bacillati</taxon>
        <taxon>Bacillota</taxon>
        <taxon>Bacilli</taxon>
        <taxon>Bacillales</taxon>
        <taxon>Bacillaceae</taxon>
        <taxon>Neobacillus</taxon>
    </lineage>
</organism>
<feature type="domain" description="Fibronectin type-III" evidence="2">
    <location>
        <begin position="290"/>
        <end position="381"/>
    </location>
</feature>
<dbReference type="OrthoDB" id="2037998at2"/>
<reference evidence="3 4" key="1">
    <citation type="submission" date="2017-11" db="EMBL/GenBank/DDBJ databases">
        <title>Comparitive Functional Genomics of Dry Heat Resistant strains isolated from the Viking Spacecraft.</title>
        <authorList>
            <person name="Seuylemezian A."/>
            <person name="Cooper K."/>
            <person name="Vaishampayan P."/>
        </authorList>
    </citation>
    <scope>NUCLEOTIDE SEQUENCE [LARGE SCALE GENOMIC DNA]</scope>
    <source>
        <strain evidence="3 4">V32-6</strain>
    </source>
</reference>
<dbReference type="InterPro" id="IPR003961">
    <property type="entry name" value="FN3_dom"/>
</dbReference>
<dbReference type="Pfam" id="PF00041">
    <property type="entry name" value="fn3"/>
    <property type="match status" value="2"/>
</dbReference>
<sequence length="470" mass="51942">MKKYRILSFLILFILILSTKMDTVFAAAGDRGTPYNAWENHRFTFQQYYGDTSKVVELKLLQMYKGEEANSIVARENMFNDEPAADEEWLLMKFNLKYVSGPATESLYASDVMWSEDSFFTASGQKISPISSASFSDQLSGLGEYDVELYPGGQSEVWYGILVKKTVGYPYIRVANGYSSSTYETIYKWLNTNPTYYMQPTNLKAAATSYTNVNLSWTAGSGVSGYEIYRSTSSTGPFTKVTSTTSTSYNNTGLTTGTTYFYKVRSYQTGTSTVYSSFTPVVAVKPTLAIPSSAKAVSSAYNSIKTSWGAVSGASGYEVYRATSSTGSYSLVGSTTATSLNNSGLTTNKPYYYKIRAYRMIGTKEVYSNFSAVASAKPIPSVPANFKATRLTTTSFKLTWSFVAGVNGYELYRATSYSGTYTLLKNTTSLYYTNTGLIMGKTYYYKLRAYTTVGTTKVYSGWSTIISVRP</sequence>
<dbReference type="RefSeq" id="WP_101648758.1">
    <property type="nucleotide sequence ID" value="NZ_PGVE01000058.1"/>
</dbReference>
<name>A0A2N5HCT3_9BACI</name>
<feature type="domain" description="Fibronectin type-III" evidence="2">
    <location>
        <begin position="199"/>
        <end position="287"/>
    </location>
</feature>
<protein>
    <recommendedName>
        <fullName evidence="2">Fibronectin type-III domain-containing protein</fullName>
    </recommendedName>
</protein>
<dbReference type="GO" id="GO:0016020">
    <property type="term" value="C:membrane"/>
    <property type="evidence" value="ECO:0007669"/>
    <property type="project" value="UniProtKB-SubCell"/>
</dbReference>
<feature type="signal peptide" evidence="1">
    <location>
        <begin position="1"/>
        <end position="26"/>
    </location>
</feature>
<keyword evidence="4" id="KW-1185">Reference proteome</keyword>
<comment type="caution">
    <text evidence="3">The sequence shown here is derived from an EMBL/GenBank/DDBJ whole genome shotgun (WGS) entry which is preliminary data.</text>
</comment>
<dbReference type="InterPro" id="IPR013783">
    <property type="entry name" value="Ig-like_fold"/>
</dbReference>
<dbReference type="InterPro" id="IPR050713">
    <property type="entry name" value="RTP_Phos/Ushers"/>
</dbReference>
<feature type="domain" description="Fibronectin type-III" evidence="2">
    <location>
        <begin position="382"/>
        <end position="470"/>
    </location>
</feature>
<dbReference type="EMBL" id="PGVE01000058">
    <property type="protein sequence ID" value="PLS03337.1"/>
    <property type="molecule type" value="Genomic_DNA"/>
</dbReference>
<dbReference type="InterPro" id="IPR036116">
    <property type="entry name" value="FN3_sf"/>
</dbReference>
<evidence type="ECO:0000313" key="4">
    <source>
        <dbReference type="Proteomes" id="UP000234950"/>
    </source>
</evidence>
<dbReference type="Gene3D" id="2.60.40.10">
    <property type="entry name" value="Immunoglobulins"/>
    <property type="match status" value="3"/>
</dbReference>
<evidence type="ECO:0000313" key="3">
    <source>
        <dbReference type="EMBL" id="PLS03337.1"/>
    </source>
</evidence>
<evidence type="ECO:0000256" key="1">
    <source>
        <dbReference type="SAM" id="SignalP"/>
    </source>
</evidence>
<dbReference type="SMART" id="SM00060">
    <property type="entry name" value="FN3"/>
    <property type="match status" value="3"/>
</dbReference>
<evidence type="ECO:0000259" key="2">
    <source>
        <dbReference type="PROSITE" id="PS50853"/>
    </source>
</evidence>
<proteinExistence type="predicted"/>
<dbReference type="CDD" id="cd00063">
    <property type="entry name" value="FN3"/>
    <property type="match status" value="1"/>
</dbReference>